<name>A0A832WH88_9CREN</name>
<organism evidence="1 2">
    <name type="scientific">Pyrobaculum aerophilum</name>
    <dbReference type="NCBI Taxonomy" id="13773"/>
    <lineage>
        <taxon>Archaea</taxon>
        <taxon>Thermoproteota</taxon>
        <taxon>Thermoprotei</taxon>
        <taxon>Thermoproteales</taxon>
        <taxon>Thermoproteaceae</taxon>
        <taxon>Pyrobaculum</taxon>
    </lineage>
</organism>
<comment type="caution">
    <text evidence="1">The sequence shown here is derived from an EMBL/GenBank/DDBJ whole genome shotgun (WGS) entry which is preliminary data.</text>
</comment>
<dbReference type="AlphaFoldDB" id="A0A832WH88"/>
<evidence type="ECO:0000313" key="1">
    <source>
        <dbReference type="EMBL" id="HII48043.1"/>
    </source>
</evidence>
<accession>A0A832WH88</accession>
<dbReference type="RefSeq" id="WP_011007668.1">
    <property type="nucleotide sequence ID" value="NZ_DUJP01000038.1"/>
</dbReference>
<dbReference type="OMA" id="AYVFFNG"/>
<protein>
    <submittedName>
        <fullName evidence="1">Uncharacterized protein</fullName>
    </submittedName>
</protein>
<evidence type="ECO:0000313" key="2">
    <source>
        <dbReference type="Proteomes" id="UP000651120"/>
    </source>
</evidence>
<proteinExistence type="predicted"/>
<dbReference type="GeneID" id="1465431"/>
<dbReference type="EMBL" id="DUJP01000038">
    <property type="protein sequence ID" value="HII48043.1"/>
    <property type="molecule type" value="Genomic_DNA"/>
</dbReference>
<gene>
    <name evidence="1" type="ORF">HA333_11580</name>
</gene>
<dbReference type="Proteomes" id="UP000651120">
    <property type="component" value="Unassembled WGS sequence"/>
</dbReference>
<reference evidence="1" key="1">
    <citation type="journal article" date="2020" name="bioRxiv">
        <title>A rank-normalized archaeal taxonomy based on genome phylogeny resolves widespread incomplete and uneven classifications.</title>
        <authorList>
            <person name="Rinke C."/>
            <person name="Chuvochina M."/>
            <person name="Mussig A.J."/>
            <person name="Chaumeil P.-A."/>
            <person name="Waite D.W."/>
            <person name="Whitman W.B."/>
            <person name="Parks D.H."/>
            <person name="Hugenholtz P."/>
        </authorList>
    </citation>
    <scope>NUCLEOTIDE SEQUENCE</scope>
    <source>
        <strain evidence="1">UBA8839</strain>
    </source>
</reference>
<sequence>MPTATSKRRKRGKIFIIALMALIFAETGYILGITGLGPLIFSGMGGATATFKDVLAISTAYVFFNGTVSQAAPPLYQDAYVYVVLYQPGVALPDAVTRQIALDASEKPVYVLPIPSYNTPIDPHDFLDVLPQNAKNPVVLLAYQPTMKTTVDGWLMQVQRWLMQVQSQLGQFQSNYVRVELKGGQPTGVRYF</sequence>